<evidence type="ECO:0000313" key="5">
    <source>
        <dbReference type="Proteomes" id="UP000467840"/>
    </source>
</evidence>
<proteinExistence type="predicted"/>
<evidence type="ECO:0000313" key="4">
    <source>
        <dbReference type="EMBL" id="KAF2285007.1"/>
    </source>
</evidence>
<dbReference type="InterPro" id="IPR011009">
    <property type="entry name" value="Kinase-like_dom_sf"/>
</dbReference>
<dbReference type="CDD" id="cd23509">
    <property type="entry name" value="Gnk2-like"/>
    <property type="match status" value="2"/>
</dbReference>
<dbReference type="Gene3D" id="3.30.200.20">
    <property type="entry name" value="Phosphorylase Kinase, domain 1"/>
    <property type="match status" value="1"/>
</dbReference>
<evidence type="ECO:0000256" key="1">
    <source>
        <dbReference type="ARBA" id="ARBA00022729"/>
    </source>
</evidence>
<dbReference type="SUPFAM" id="SSF56112">
    <property type="entry name" value="Protein kinase-like (PK-like)"/>
    <property type="match status" value="2"/>
</dbReference>
<dbReference type="InterPro" id="IPR002902">
    <property type="entry name" value="GNK2"/>
</dbReference>
<dbReference type="Pfam" id="PF01657">
    <property type="entry name" value="Stress-antifung"/>
    <property type="match status" value="2"/>
</dbReference>
<organism evidence="4 5">
    <name type="scientific">Hevea brasiliensis</name>
    <name type="common">Para rubber tree</name>
    <name type="synonym">Siphonia brasiliensis</name>
    <dbReference type="NCBI Taxonomy" id="3981"/>
    <lineage>
        <taxon>Eukaryota</taxon>
        <taxon>Viridiplantae</taxon>
        <taxon>Streptophyta</taxon>
        <taxon>Embryophyta</taxon>
        <taxon>Tracheophyta</taxon>
        <taxon>Spermatophyta</taxon>
        <taxon>Magnoliopsida</taxon>
        <taxon>eudicotyledons</taxon>
        <taxon>Gunneridae</taxon>
        <taxon>Pentapetalae</taxon>
        <taxon>rosids</taxon>
        <taxon>fabids</taxon>
        <taxon>Malpighiales</taxon>
        <taxon>Euphorbiaceae</taxon>
        <taxon>Crotonoideae</taxon>
        <taxon>Micrandreae</taxon>
        <taxon>Hevea</taxon>
    </lineage>
</organism>
<dbReference type="PANTHER" id="PTHR27006">
    <property type="entry name" value="PROMASTIGOTE SURFACE ANTIGEN PROTEIN PSA"/>
    <property type="match status" value="1"/>
</dbReference>
<evidence type="ECO:0000256" key="2">
    <source>
        <dbReference type="ARBA" id="ARBA00022737"/>
    </source>
</evidence>
<dbReference type="PANTHER" id="PTHR27006:SF606">
    <property type="entry name" value="INTERLEUKIN-1 RECEPTOR-ASSOCIATED KINASE 4"/>
    <property type="match status" value="1"/>
</dbReference>
<gene>
    <name evidence="4" type="ORF">GH714_034670</name>
</gene>
<dbReference type="EMBL" id="JAAGAX010000018">
    <property type="protein sequence ID" value="KAF2285007.1"/>
    <property type="molecule type" value="Genomic_DNA"/>
</dbReference>
<protein>
    <recommendedName>
        <fullName evidence="3">Gnk2-homologous domain-containing protein</fullName>
    </recommendedName>
</protein>
<dbReference type="PROSITE" id="PS51473">
    <property type="entry name" value="GNK2"/>
    <property type="match status" value="1"/>
</dbReference>
<accession>A0A6A6K8B1</accession>
<dbReference type="AlphaFoldDB" id="A0A6A6K8B1"/>
<dbReference type="InterPro" id="IPR038408">
    <property type="entry name" value="GNK2_sf"/>
</dbReference>
<name>A0A6A6K8B1_HEVBR</name>
<dbReference type="Proteomes" id="UP000467840">
    <property type="component" value="Chromosome 12"/>
</dbReference>
<keyword evidence="1" id="KW-0732">Signal</keyword>
<keyword evidence="2" id="KW-0677">Repeat</keyword>
<comment type="caution">
    <text evidence="4">The sequence shown here is derived from an EMBL/GenBank/DDBJ whole genome shotgun (WGS) entry which is preliminary data.</text>
</comment>
<keyword evidence="5" id="KW-1185">Reference proteome</keyword>
<evidence type="ECO:0000259" key="3">
    <source>
        <dbReference type="PROSITE" id="PS51473"/>
    </source>
</evidence>
<reference evidence="4 5" key="1">
    <citation type="journal article" date="2020" name="Mol. Plant">
        <title>The Chromosome-Based Rubber Tree Genome Provides New Insights into Spurge Genome Evolution and Rubber Biosynthesis.</title>
        <authorList>
            <person name="Liu J."/>
            <person name="Shi C."/>
            <person name="Shi C.C."/>
            <person name="Li W."/>
            <person name="Zhang Q.J."/>
            <person name="Zhang Y."/>
            <person name="Li K."/>
            <person name="Lu H.F."/>
            <person name="Shi C."/>
            <person name="Zhu S.T."/>
            <person name="Xiao Z.Y."/>
            <person name="Nan H."/>
            <person name="Yue Y."/>
            <person name="Zhu X.G."/>
            <person name="Wu Y."/>
            <person name="Hong X.N."/>
            <person name="Fan G.Y."/>
            <person name="Tong Y."/>
            <person name="Zhang D."/>
            <person name="Mao C.L."/>
            <person name="Liu Y.L."/>
            <person name="Hao S.J."/>
            <person name="Liu W.Q."/>
            <person name="Lv M.Q."/>
            <person name="Zhang H.B."/>
            <person name="Liu Y."/>
            <person name="Hu-Tang G.R."/>
            <person name="Wang J.P."/>
            <person name="Wang J.H."/>
            <person name="Sun Y.H."/>
            <person name="Ni S.B."/>
            <person name="Chen W.B."/>
            <person name="Zhang X.C."/>
            <person name="Jiao Y.N."/>
            <person name="Eichler E.E."/>
            <person name="Li G.H."/>
            <person name="Liu X."/>
            <person name="Gao L.Z."/>
        </authorList>
    </citation>
    <scope>NUCLEOTIDE SEQUENCE [LARGE SCALE GENOMIC DNA]</scope>
    <source>
        <strain evidence="5">cv. GT1</strain>
        <tissue evidence="4">Leaf</tissue>
    </source>
</reference>
<feature type="domain" description="Gnk2-homologous" evidence="3">
    <location>
        <begin position="119"/>
        <end position="220"/>
    </location>
</feature>
<dbReference type="Gene3D" id="3.30.430.20">
    <property type="entry name" value="Gnk2 domain, C-X8-C-X2-C motif"/>
    <property type="match status" value="2"/>
</dbReference>
<sequence length="394" mass="43540">MNDYLPIIVDVPDDTFFNCDTAIKYTSGSTYQQNLDLTLSSLSANASLTGYYITTTGQVPDVVYGLVHCRVMFPRAFAKLVQALQLQKSGSGVLMGRKLPYIMRIVRYSTRTGHFSLLDIPRFYMFNLQNATDPTLFNSQLGNSLANLSPSAAADSSRLAFGSTRYMDSLSIYAMLQCTKDITGNDCLNCLQNCVNEDGNSSMESLLIGLNKLRVATRNFSDAYKLGQGGFGPVYKGKLDGGREIAVKRLSKSSGQGLEELKSEAWEHWTNGTALEFLDPTMGDQWSKHEVLKCIHIGLLCVQEAVVDRPSMSEIVMMLSSYTITSPSPLQPAFFVSRGNQGSNLAMEDYGASQLKESKLELPQQSINDVSITELSYTLASLLPIMPRYWVWDG</sequence>